<sequence length="576" mass="67444">MKTTLDINSILVYSEENNKFFQTEFKSKLNVIYGKNTAGKSTLIQLILFAFGINDNKIKLAEILAEQIFVRLDCTIRYEQEEKNYVFIRQDETLLIKDDNEKVLRFNGISSDNSAEHVKLKKYLNNLFNFSLLLESNSGISEAPIETIFLPYYVSQEVGWVYLRKSFSNLNFYKNFKEDFLDYYLGIENVIDRGEKRKIEKEINRLQQQIRFYADVEKENQDLKLANVIDQTLEGKANELISNISERKNNLLDLENTYVSDSNKLTFLNQRLSVVSKVKRNHKNQEPGKDNCPTCTQILPSKIEDVYSFFQEENDTINLQRELKDKIKKLQSRLNSLNKKIESHRADIKSCYLTFNKYSENGLTLERYLDSKANIQLFENLTKQIGQLTIDLEIEKEKLKEYKTDEEILIERSKKSKIFKDKYFTYNASLGLPSLDEERFYQLYEISSFPFQGVQLHLAVLSYHFAFNNLLTETSDIHRLPFILDSVFKEDIEQGNKNKILKFINENFPKDTQTILSIADDKNVDSKIEDYKNEIFKDNAHMICIGNGTEEKALLKDNDDSQKELIENSFEILETI</sequence>
<feature type="coiled-coil region" evidence="1">
    <location>
        <begin position="378"/>
        <end position="412"/>
    </location>
</feature>
<evidence type="ECO:0008006" key="4">
    <source>
        <dbReference type="Google" id="ProtNLM"/>
    </source>
</evidence>
<gene>
    <name evidence="2" type="ORF">P8625_04305</name>
</gene>
<accession>A0ABY8L4N4</accession>
<feature type="coiled-coil region" evidence="1">
    <location>
        <begin position="189"/>
        <end position="257"/>
    </location>
</feature>
<dbReference type="Proteomes" id="UP001232001">
    <property type="component" value="Chromosome"/>
</dbReference>
<dbReference type="SUPFAM" id="SSF52540">
    <property type="entry name" value="P-loop containing nucleoside triphosphate hydrolases"/>
    <property type="match status" value="1"/>
</dbReference>
<keyword evidence="3" id="KW-1185">Reference proteome</keyword>
<dbReference type="Gene3D" id="3.40.50.300">
    <property type="entry name" value="P-loop containing nucleotide triphosphate hydrolases"/>
    <property type="match status" value="1"/>
</dbReference>
<proteinExistence type="predicted"/>
<evidence type="ECO:0000313" key="3">
    <source>
        <dbReference type="Proteomes" id="UP001232001"/>
    </source>
</evidence>
<dbReference type="InterPro" id="IPR027417">
    <property type="entry name" value="P-loop_NTPase"/>
</dbReference>
<evidence type="ECO:0000313" key="2">
    <source>
        <dbReference type="EMBL" id="WGH76389.1"/>
    </source>
</evidence>
<reference evidence="2 3" key="1">
    <citation type="submission" date="2023-04" db="EMBL/GenBank/DDBJ databases">
        <title>Tenacibaculum tangerinum sp. nov., isolated from sea tidal flat of South Korea.</title>
        <authorList>
            <person name="Lee S.H."/>
            <person name="Kim J.-J."/>
        </authorList>
    </citation>
    <scope>NUCLEOTIDE SEQUENCE [LARGE SCALE GENOMIC DNA]</scope>
    <source>
        <strain evidence="2 3">GRR-S3-23</strain>
    </source>
</reference>
<evidence type="ECO:0000256" key="1">
    <source>
        <dbReference type="SAM" id="Coils"/>
    </source>
</evidence>
<dbReference type="RefSeq" id="WP_279652257.1">
    <property type="nucleotide sequence ID" value="NZ_CP122539.1"/>
</dbReference>
<dbReference type="EMBL" id="CP122539">
    <property type="protein sequence ID" value="WGH76389.1"/>
    <property type="molecule type" value="Genomic_DNA"/>
</dbReference>
<feature type="coiled-coil region" evidence="1">
    <location>
        <begin position="320"/>
        <end position="347"/>
    </location>
</feature>
<protein>
    <recommendedName>
        <fullName evidence="4">Rad50/SbcC-type AAA domain-containing protein</fullName>
    </recommendedName>
</protein>
<keyword evidence="1" id="KW-0175">Coiled coil</keyword>
<name>A0ABY8L4N4_9FLAO</name>
<organism evidence="2 3">
    <name type="scientific">Tenacibaculum tangerinum</name>
    <dbReference type="NCBI Taxonomy" id="3038772"/>
    <lineage>
        <taxon>Bacteria</taxon>
        <taxon>Pseudomonadati</taxon>
        <taxon>Bacteroidota</taxon>
        <taxon>Flavobacteriia</taxon>
        <taxon>Flavobacteriales</taxon>
        <taxon>Flavobacteriaceae</taxon>
        <taxon>Tenacibaculum</taxon>
    </lineage>
</organism>